<dbReference type="InterPro" id="IPR029016">
    <property type="entry name" value="GAF-like_dom_sf"/>
</dbReference>
<feature type="domain" description="Histidine kinase" evidence="3">
    <location>
        <begin position="506"/>
        <end position="711"/>
    </location>
</feature>
<dbReference type="InterPro" id="IPR031621">
    <property type="entry name" value="HisKA_7TM"/>
</dbReference>
<dbReference type="Gene3D" id="3.30.565.10">
    <property type="entry name" value="Histidine kinase-like ATPase, C-terminal domain"/>
    <property type="match status" value="1"/>
</dbReference>
<evidence type="ECO:0000313" key="5">
    <source>
        <dbReference type="EMBL" id="MDS0283683.1"/>
    </source>
</evidence>
<dbReference type="SUPFAM" id="SSF55781">
    <property type="entry name" value="GAF domain-like"/>
    <property type="match status" value="1"/>
</dbReference>
<feature type="compositionally biased region" description="Low complexity" evidence="1">
    <location>
        <begin position="718"/>
        <end position="729"/>
    </location>
</feature>
<feature type="transmembrane region" description="Helical" evidence="2">
    <location>
        <begin position="39"/>
        <end position="57"/>
    </location>
</feature>
<feature type="transmembrane region" description="Helical" evidence="2">
    <location>
        <begin position="6"/>
        <end position="27"/>
    </location>
</feature>
<dbReference type="PROSITE" id="PS50112">
    <property type="entry name" value="PAS"/>
    <property type="match status" value="1"/>
</dbReference>
<evidence type="ECO:0000313" key="6">
    <source>
        <dbReference type="Proteomes" id="UP001268864"/>
    </source>
</evidence>
<evidence type="ECO:0000259" key="3">
    <source>
        <dbReference type="PROSITE" id="PS50109"/>
    </source>
</evidence>
<dbReference type="InterPro" id="IPR036890">
    <property type="entry name" value="HATPase_C_sf"/>
</dbReference>
<feature type="region of interest" description="Disordered" evidence="1">
    <location>
        <begin position="713"/>
        <end position="735"/>
    </location>
</feature>
<feature type="transmembrane region" description="Helical" evidence="2">
    <location>
        <begin position="182"/>
        <end position="202"/>
    </location>
</feature>
<dbReference type="Gene3D" id="3.30.450.20">
    <property type="entry name" value="PAS domain"/>
    <property type="match status" value="1"/>
</dbReference>
<dbReference type="SUPFAM" id="SSF55785">
    <property type="entry name" value="PYP-like sensor domain (PAS domain)"/>
    <property type="match status" value="1"/>
</dbReference>
<protein>
    <submittedName>
        <fullName evidence="5">ATP-binding protein</fullName>
    </submittedName>
</protein>
<keyword evidence="6" id="KW-1185">Reference proteome</keyword>
<keyword evidence="5" id="KW-0067">ATP-binding</keyword>
<organism evidence="5 6">
    <name type="scientific">Haloarcula onubensis</name>
    <dbReference type="NCBI Taxonomy" id="2950539"/>
    <lineage>
        <taxon>Archaea</taxon>
        <taxon>Methanobacteriati</taxon>
        <taxon>Methanobacteriota</taxon>
        <taxon>Stenosarchaea group</taxon>
        <taxon>Halobacteria</taxon>
        <taxon>Halobacteriales</taxon>
        <taxon>Haloarculaceae</taxon>
        <taxon>Haloarcula</taxon>
    </lineage>
</organism>
<dbReference type="SMART" id="SM00387">
    <property type="entry name" value="HATPase_c"/>
    <property type="match status" value="1"/>
</dbReference>
<evidence type="ECO:0000256" key="2">
    <source>
        <dbReference type="SAM" id="Phobius"/>
    </source>
</evidence>
<dbReference type="PANTHER" id="PTHR45569:SF1">
    <property type="entry name" value="SENSOR PROTEIN KDPD"/>
    <property type="match status" value="1"/>
</dbReference>
<reference evidence="5 6" key="1">
    <citation type="submission" date="2022-06" db="EMBL/GenBank/DDBJ databases">
        <title>Halomicroarcula sp. a new haloarchaeum isolate from saline soil.</title>
        <authorList>
            <person name="Strakova D."/>
            <person name="Galisteo C."/>
            <person name="Sanchez-Porro C."/>
            <person name="Ventosa A."/>
        </authorList>
    </citation>
    <scope>NUCLEOTIDE SEQUENCE [LARGE SCALE GENOMIC DNA]</scope>
    <source>
        <strain evidence="5 6">S3CR25-11</strain>
    </source>
</reference>
<feature type="transmembrane region" description="Helical" evidence="2">
    <location>
        <begin position="63"/>
        <end position="90"/>
    </location>
</feature>
<dbReference type="InterPro" id="IPR000014">
    <property type="entry name" value="PAS"/>
</dbReference>
<dbReference type="Proteomes" id="UP001268864">
    <property type="component" value="Unassembled WGS sequence"/>
</dbReference>
<dbReference type="InterPro" id="IPR005467">
    <property type="entry name" value="His_kinase_dom"/>
</dbReference>
<dbReference type="Gene3D" id="3.30.450.40">
    <property type="match status" value="1"/>
</dbReference>
<proteinExistence type="predicted"/>
<dbReference type="RefSeq" id="WP_310901514.1">
    <property type="nucleotide sequence ID" value="NZ_JAMQOS010000005.1"/>
</dbReference>
<dbReference type="InterPro" id="IPR052023">
    <property type="entry name" value="Histidine_kinase_KdpD"/>
</dbReference>
<dbReference type="CDD" id="cd00075">
    <property type="entry name" value="HATPase"/>
    <property type="match status" value="1"/>
</dbReference>
<keyword evidence="2" id="KW-0472">Membrane</keyword>
<dbReference type="InterPro" id="IPR035965">
    <property type="entry name" value="PAS-like_dom_sf"/>
</dbReference>
<dbReference type="Pfam" id="PF02518">
    <property type="entry name" value="HATPase_c"/>
    <property type="match status" value="1"/>
</dbReference>
<comment type="caution">
    <text evidence="5">The sequence shown here is derived from an EMBL/GenBank/DDBJ whole genome shotgun (WGS) entry which is preliminary data.</text>
</comment>
<dbReference type="Pfam" id="PF16927">
    <property type="entry name" value="HisKA_7TM"/>
    <property type="match status" value="1"/>
</dbReference>
<accession>A0ABU2FSE6</accession>
<feature type="transmembrane region" description="Helical" evidence="2">
    <location>
        <begin position="102"/>
        <end position="127"/>
    </location>
</feature>
<keyword evidence="5" id="KW-0547">Nucleotide-binding</keyword>
<gene>
    <name evidence="5" type="ORF">NDI86_16265</name>
</gene>
<evidence type="ECO:0000259" key="4">
    <source>
        <dbReference type="PROSITE" id="PS50112"/>
    </source>
</evidence>
<keyword evidence="2" id="KW-0812">Transmembrane</keyword>
<dbReference type="Pfam" id="PF13188">
    <property type="entry name" value="PAS_8"/>
    <property type="match status" value="1"/>
</dbReference>
<feature type="transmembrane region" description="Helical" evidence="2">
    <location>
        <begin position="147"/>
        <end position="170"/>
    </location>
</feature>
<name>A0ABU2FSE6_9EURY</name>
<dbReference type="PANTHER" id="PTHR45569">
    <property type="entry name" value="SENSOR PROTEIN KDPD"/>
    <property type="match status" value="1"/>
</dbReference>
<dbReference type="PROSITE" id="PS50109">
    <property type="entry name" value="HIS_KIN"/>
    <property type="match status" value="1"/>
</dbReference>
<sequence length="735" mass="79391">MVVDVVGVLVAGSAAGALVSGVLAAGAWRDRTMPGTGPFAWLMVAAVGWCLLNVAWLTTADPAVATAVFLLTRLVSGLIVGLWVVFALSYTGREALFTRARLVALLLVPTLYSLLALTNPLHGLVTADVTQVMVADVTLFVGETGPVYLAQTALQVGFIATGYALFGEFLLRSRNLYRTQTFVILTAGLLTAGVQGLFVLGATPHPGLDITPLTFALNGGLVGVALLRSDFVSVTPLAGDLLVDELPDPVLALDTDERIIDYNAAATALFGTDDLGSRPVDDVSPGLLDDIERDEVFALGEPLSYYDPRTSAITDQHGGRRGRLVVLREVTGQQRRQDRLEALQAATRQFVEASQPETVAELTVRFATRVLDQNAAAVFLADDGALEAAAVSDGVGRAADELTIDPERTPDHELWRTYESGESRIADCFGLGTAMERALMVPMGDHGVVAIASADDSYATEDRQYASILAQTTQVALEQLQRQRELRESRISIERRNEQIEFFNGVLRHSLRNAMVVVQGRADYLRDSVGAEEEHHIDSITEWCARLTEMSDAIKDINETVSASESERLDAISLSAAVEGSLERAVDRDADVTVDVELADERVVANHLAEEVLTSVVENAVEHNTSDRPRVEIDTRHAGDWIQVRVADNGPGISDELKTTMFERSISNDQTAGGFGLYFVSVMMDLYGGKVWYEDNDPRGAVAILEFQRADAERDATAADATASTTEAQTKSHDD</sequence>
<dbReference type="GO" id="GO:0005524">
    <property type="term" value="F:ATP binding"/>
    <property type="evidence" value="ECO:0007669"/>
    <property type="project" value="UniProtKB-KW"/>
</dbReference>
<keyword evidence="2" id="KW-1133">Transmembrane helix</keyword>
<evidence type="ECO:0000256" key="1">
    <source>
        <dbReference type="SAM" id="MobiDB-lite"/>
    </source>
</evidence>
<dbReference type="SUPFAM" id="SSF55874">
    <property type="entry name" value="ATPase domain of HSP90 chaperone/DNA topoisomerase II/histidine kinase"/>
    <property type="match status" value="1"/>
</dbReference>
<dbReference type="InterPro" id="IPR003594">
    <property type="entry name" value="HATPase_dom"/>
</dbReference>
<dbReference type="EMBL" id="JAMQOS010000005">
    <property type="protein sequence ID" value="MDS0283683.1"/>
    <property type="molecule type" value="Genomic_DNA"/>
</dbReference>
<feature type="domain" description="PAS" evidence="4">
    <location>
        <begin position="242"/>
        <end position="271"/>
    </location>
</feature>